<feature type="transmembrane region" description="Helical" evidence="8">
    <location>
        <begin position="341"/>
        <end position="360"/>
    </location>
</feature>
<dbReference type="InterPro" id="IPR004268">
    <property type="entry name" value="MurJ"/>
</dbReference>
<dbReference type="Pfam" id="PF03023">
    <property type="entry name" value="MurJ"/>
    <property type="match status" value="1"/>
</dbReference>
<evidence type="ECO:0000256" key="3">
    <source>
        <dbReference type="ARBA" id="ARBA00022692"/>
    </source>
</evidence>
<feature type="transmembrane region" description="Helical" evidence="8">
    <location>
        <begin position="275"/>
        <end position="291"/>
    </location>
</feature>
<comment type="subcellular location">
    <subcellularLocation>
        <location evidence="1">Cell membrane</location>
        <topology evidence="1">Multi-pass membrane protein</topology>
    </subcellularLocation>
</comment>
<keyword evidence="2" id="KW-1003">Cell membrane</keyword>
<feature type="non-terminal residue" evidence="9">
    <location>
        <position position="1"/>
    </location>
</feature>
<evidence type="ECO:0000256" key="2">
    <source>
        <dbReference type="ARBA" id="ARBA00022475"/>
    </source>
</evidence>
<sequence>FPYILFISLAALFSGVLNATGRFAAAAAAPVILNIMLVTAMCAAALMGGNVVRALVWTIPFAGMAQLALVWQAARRAGLKIRVVRPRWTPEMSQLVRIALPAAMAGGVMQINLLVGQQVASNFDKAVSWLYAADRLYQLPLGVVGIAVGIVLLPDLSRRLKVEDGAGAREAFSRAGEISLALTIPCAVALMVIPLPLVSVLFERGAFDTDDTAATALAVMIYGLGLPAFVLQKILQPQFFAREDTKRPFQYALVAMAVNAAVAIGLSFYIGWIGAAIATTLSAWIMVWLLLRGARRYGEVARFDLRFRQRIWRIVLASVLMGVVLWWSSVAMTSAFGFGGWRWLALLILIAIGAASYFGFGRVLGAFKAREFRAALRR</sequence>
<evidence type="ECO:0000256" key="1">
    <source>
        <dbReference type="ARBA" id="ARBA00004651"/>
    </source>
</evidence>
<feature type="transmembrane region" description="Helical" evidence="8">
    <location>
        <begin position="251"/>
        <end position="269"/>
    </location>
</feature>
<keyword evidence="3 8" id="KW-0812">Transmembrane</keyword>
<feature type="transmembrane region" description="Helical" evidence="8">
    <location>
        <begin position="213"/>
        <end position="231"/>
    </location>
</feature>
<name>A0A3B0SNQ7_9ZZZZ</name>
<dbReference type="PRINTS" id="PR01806">
    <property type="entry name" value="VIRFACTRMVIN"/>
</dbReference>
<dbReference type="GO" id="GO:0008360">
    <property type="term" value="P:regulation of cell shape"/>
    <property type="evidence" value="ECO:0007669"/>
    <property type="project" value="UniProtKB-KW"/>
</dbReference>
<evidence type="ECO:0000256" key="8">
    <source>
        <dbReference type="SAM" id="Phobius"/>
    </source>
</evidence>
<dbReference type="NCBIfam" id="TIGR01695">
    <property type="entry name" value="murJ_mviN"/>
    <property type="match status" value="1"/>
</dbReference>
<feature type="transmembrane region" description="Helical" evidence="8">
    <location>
        <begin position="136"/>
        <end position="157"/>
    </location>
</feature>
<keyword evidence="6 8" id="KW-1133">Transmembrane helix</keyword>
<dbReference type="InterPro" id="IPR051050">
    <property type="entry name" value="Lipid_II_flippase_MurJ/MviN"/>
</dbReference>
<evidence type="ECO:0000256" key="5">
    <source>
        <dbReference type="ARBA" id="ARBA00022984"/>
    </source>
</evidence>
<dbReference type="PANTHER" id="PTHR47019:SF1">
    <property type="entry name" value="LIPID II FLIPPASE MURJ"/>
    <property type="match status" value="1"/>
</dbReference>
<evidence type="ECO:0000256" key="7">
    <source>
        <dbReference type="ARBA" id="ARBA00023136"/>
    </source>
</evidence>
<reference evidence="9" key="1">
    <citation type="submission" date="2018-06" db="EMBL/GenBank/DDBJ databases">
        <authorList>
            <person name="Zhirakovskaya E."/>
        </authorList>
    </citation>
    <scope>NUCLEOTIDE SEQUENCE</scope>
</reference>
<dbReference type="AlphaFoldDB" id="A0A3B0SNQ7"/>
<dbReference type="EMBL" id="UOEG01000309">
    <property type="protein sequence ID" value="VAW05853.1"/>
    <property type="molecule type" value="Genomic_DNA"/>
</dbReference>
<dbReference type="GO" id="GO:0015648">
    <property type="term" value="F:lipid-linked peptidoglycan transporter activity"/>
    <property type="evidence" value="ECO:0007669"/>
    <property type="project" value="TreeGrafter"/>
</dbReference>
<dbReference type="PANTHER" id="PTHR47019">
    <property type="entry name" value="LIPID II FLIPPASE MURJ"/>
    <property type="match status" value="1"/>
</dbReference>
<gene>
    <name evidence="9" type="ORF">MNBD_ALPHA07-2397</name>
</gene>
<dbReference type="GO" id="GO:0009252">
    <property type="term" value="P:peptidoglycan biosynthetic process"/>
    <property type="evidence" value="ECO:0007669"/>
    <property type="project" value="UniProtKB-KW"/>
</dbReference>
<feature type="transmembrane region" description="Helical" evidence="8">
    <location>
        <begin position="311"/>
        <end position="329"/>
    </location>
</feature>
<feature type="transmembrane region" description="Helical" evidence="8">
    <location>
        <begin position="95"/>
        <end position="116"/>
    </location>
</feature>
<dbReference type="GO" id="GO:0005886">
    <property type="term" value="C:plasma membrane"/>
    <property type="evidence" value="ECO:0007669"/>
    <property type="project" value="UniProtKB-SubCell"/>
</dbReference>
<evidence type="ECO:0000256" key="4">
    <source>
        <dbReference type="ARBA" id="ARBA00022960"/>
    </source>
</evidence>
<organism evidence="9">
    <name type="scientific">hydrothermal vent metagenome</name>
    <dbReference type="NCBI Taxonomy" id="652676"/>
    <lineage>
        <taxon>unclassified sequences</taxon>
        <taxon>metagenomes</taxon>
        <taxon>ecological metagenomes</taxon>
    </lineage>
</organism>
<proteinExistence type="predicted"/>
<feature type="transmembrane region" description="Helical" evidence="8">
    <location>
        <begin position="178"/>
        <end position="201"/>
    </location>
</feature>
<evidence type="ECO:0000256" key="6">
    <source>
        <dbReference type="ARBA" id="ARBA00022989"/>
    </source>
</evidence>
<evidence type="ECO:0000313" key="9">
    <source>
        <dbReference type="EMBL" id="VAW05853.1"/>
    </source>
</evidence>
<dbReference type="GO" id="GO:0034204">
    <property type="term" value="P:lipid translocation"/>
    <property type="evidence" value="ECO:0007669"/>
    <property type="project" value="TreeGrafter"/>
</dbReference>
<keyword evidence="7 8" id="KW-0472">Membrane</keyword>
<protein>
    <submittedName>
        <fullName evidence="9">Proposed peptidoglycan lipid II flippase MurJ</fullName>
    </submittedName>
</protein>
<keyword evidence="4" id="KW-0133">Cell shape</keyword>
<keyword evidence="5" id="KW-0573">Peptidoglycan synthesis</keyword>
<accession>A0A3B0SNQ7</accession>
<feature type="transmembrane region" description="Helical" evidence="8">
    <location>
        <begin position="52"/>
        <end position="74"/>
    </location>
</feature>